<accession>A0A0N4Z931</accession>
<organism evidence="9 10">
    <name type="scientific">Parastrongyloides trichosuri</name>
    <name type="common">Possum-specific nematode worm</name>
    <dbReference type="NCBI Taxonomy" id="131310"/>
    <lineage>
        <taxon>Eukaryota</taxon>
        <taxon>Metazoa</taxon>
        <taxon>Ecdysozoa</taxon>
        <taxon>Nematoda</taxon>
        <taxon>Chromadorea</taxon>
        <taxon>Rhabditida</taxon>
        <taxon>Tylenchina</taxon>
        <taxon>Panagrolaimomorpha</taxon>
        <taxon>Strongyloidoidea</taxon>
        <taxon>Strongyloididae</taxon>
        <taxon>Parastrongyloides</taxon>
    </lineage>
</organism>
<dbReference type="Gene3D" id="1.10.1410.40">
    <property type="match status" value="1"/>
</dbReference>
<evidence type="ECO:0000256" key="6">
    <source>
        <dbReference type="ARBA" id="ARBA00023242"/>
    </source>
</evidence>
<dbReference type="Gene3D" id="3.30.460.10">
    <property type="entry name" value="Beta Polymerase, domain 2"/>
    <property type="match status" value="1"/>
</dbReference>
<keyword evidence="9" id="KW-1185">Reference proteome</keyword>
<name>A0A0N4Z931_PARTI</name>
<dbReference type="Proteomes" id="UP000038045">
    <property type="component" value="Unplaced"/>
</dbReference>
<dbReference type="AlphaFoldDB" id="A0A0N4Z931"/>
<dbReference type="Pfam" id="PF07528">
    <property type="entry name" value="DZF_N"/>
    <property type="match status" value="1"/>
</dbReference>
<dbReference type="SUPFAM" id="SSF81301">
    <property type="entry name" value="Nucleotidyltransferase"/>
    <property type="match status" value="1"/>
</dbReference>
<comment type="subcellular location">
    <subcellularLocation>
        <location evidence="1">Nucleus</location>
    </subcellularLocation>
</comment>
<evidence type="ECO:0000256" key="7">
    <source>
        <dbReference type="SAM" id="MobiDB-lite"/>
    </source>
</evidence>
<dbReference type="GO" id="GO:0003677">
    <property type="term" value="F:DNA binding"/>
    <property type="evidence" value="ECO:0007669"/>
    <property type="project" value="UniProtKB-KW"/>
</dbReference>
<protein>
    <submittedName>
        <fullName evidence="10">DZF domain-containing protein</fullName>
    </submittedName>
</protein>
<evidence type="ECO:0000256" key="3">
    <source>
        <dbReference type="ARBA" id="ARBA00023125"/>
    </source>
</evidence>
<keyword evidence="5" id="KW-0804">Transcription</keyword>
<evidence type="ECO:0000259" key="8">
    <source>
        <dbReference type="PROSITE" id="PS51703"/>
    </source>
</evidence>
<dbReference type="PANTHER" id="PTHR46447">
    <property type="entry name" value="INTERLEUKIN ENHANCER-BINDING FACTOR"/>
    <property type="match status" value="1"/>
</dbReference>
<evidence type="ECO:0000313" key="10">
    <source>
        <dbReference type="WBParaSite" id="PTRK_0000382200.1"/>
    </source>
</evidence>
<dbReference type="WBParaSite" id="PTRK_0000382200.1">
    <property type="protein sequence ID" value="PTRK_0000382200.1"/>
    <property type="gene ID" value="PTRK_0000382200"/>
</dbReference>
<reference evidence="10" key="1">
    <citation type="submission" date="2017-02" db="UniProtKB">
        <authorList>
            <consortium name="WormBaseParasite"/>
        </authorList>
    </citation>
    <scope>IDENTIFICATION</scope>
</reference>
<sequence>MEVKNENEEIKKMSRIPVFDEYMVPEMYDKIINVKDPIYKDITQGIHRVNESICLAPQQHQSLGDLFYTVQTFFNRIIASPELFDGCVVESIHEIGSYQTNTTIFSNPVADFVVILKTLPTIESIKILSEACIKEIKMKVKIECSFTMHDFGADITDGITCIRLLIATIPPNRCKVKRKIHLRKDALMLTEKYLKNSLWFIGAFKKFKNPSLKILVCVIKYITEVFDGFKGLNPHIIHVLVHYCLLETPRHEILPLNHCFLRFFKLLASGILLPNICQAIDPANEPATLASMITPHQSDDITNRSQQLLRIILNGGATIIFTKKPERNLLKTTVTVMGFLLKPLPSEYVDMGPYEESDSDNNEEEEEEGVKKEVE</sequence>
<keyword evidence="3" id="KW-0238">DNA-binding</keyword>
<keyword evidence="4" id="KW-0010">Activator</keyword>
<dbReference type="PROSITE" id="PS50152">
    <property type="entry name" value="25A_SYNTH_3"/>
    <property type="match status" value="1"/>
</dbReference>
<keyword evidence="2" id="KW-0805">Transcription regulation</keyword>
<dbReference type="PROSITE" id="PS51703">
    <property type="entry name" value="DZF"/>
    <property type="match status" value="1"/>
</dbReference>
<evidence type="ECO:0000313" key="9">
    <source>
        <dbReference type="Proteomes" id="UP000038045"/>
    </source>
</evidence>
<dbReference type="PANTHER" id="PTHR46447:SF1">
    <property type="entry name" value="INTERLEUKIN ENHANCER-BINDING FACTOR 2"/>
    <property type="match status" value="1"/>
</dbReference>
<feature type="compositionally biased region" description="Acidic residues" evidence="7">
    <location>
        <begin position="353"/>
        <end position="368"/>
    </location>
</feature>
<dbReference type="GO" id="GO:0045893">
    <property type="term" value="P:positive regulation of DNA-templated transcription"/>
    <property type="evidence" value="ECO:0007669"/>
    <property type="project" value="TreeGrafter"/>
</dbReference>
<dbReference type="Pfam" id="PF20965">
    <property type="entry name" value="DZF_C"/>
    <property type="match status" value="1"/>
</dbReference>
<dbReference type="InterPro" id="IPR049402">
    <property type="entry name" value="DZF_dom_C"/>
</dbReference>
<dbReference type="GO" id="GO:0071013">
    <property type="term" value="C:catalytic step 2 spliceosome"/>
    <property type="evidence" value="ECO:0007669"/>
    <property type="project" value="TreeGrafter"/>
</dbReference>
<evidence type="ECO:0000256" key="1">
    <source>
        <dbReference type="ARBA" id="ARBA00004123"/>
    </source>
</evidence>
<dbReference type="STRING" id="131310.A0A0N4Z931"/>
<proteinExistence type="predicted"/>
<dbReference type="InterPro" id="IPR043519">
    <property type="entry name" value="NT_sf"/>
</dbReference>
<keyword evidence="6" id="KW-0539">Nucleus</keyword>
<evidence type="ECO:0000256" key="5">
    <source>
        <dbReference type="ARBA" id="ARBA00023163"/>
    </source>
</evidence>
<dbReference type="InterPro" id="IPR052134">
    <property type="entry name" value="ILF2"/>
</dbReference>
<evidence type="ECO:0000256" key="4">
    <source>
        <dbReference type="ARBA" id="ARBA00023159"/>
    </source>
</evidence>
<dbReference type="InterPro" id="IPR049401">
    <property type="entry name" value="DZF_dom_N"/>
</dbReference>
<dbReference type="InterPro" id="IPR006561">
    <property type="entry name" value="DZF_dom"/>
</dbReference>
<dbReference type="GO" id="GO:0003725">
    <property type="term" value="F:double-stranded RNA binding"/>
    <property type="evidence" value="ECO:0007669"/>
    <property type="project" value="TreeGrafter"/>
</dbReference>
<evidence type="ECO:0000256" key="2">
    <source>
        <dbReference type="ARBA" id="ARBA00023015"/>
    </source>
</evidence>
<feature type="region of interest" description="Disordered" evidence="7">
    <location>
        <begin position="350"/>
        <end position="375"/>
    </location>
</feature>
<feature type="domain" description="DZF" evidence="8">
    <location>
        <begin position="15"/>
        <end position="368"/>
    </location>
</feature>
<dbReference type="SMART" id="SM00572">
    <property type="entry name" value="DZF"/>
    <property type="match status" value="1"/>
</dbReference>